<name>A0A7U3Q6I0_9SPHI</name>
<keyword evidence="5 9" id="KW-0812">Transmembrane</keyword>
<evidence type="ECO:0000256" key="1">
    <source>
        <dbReference type="ARBA" id="ARBA00004127"/>
    </source>
</evidence>
<dbReference type="Pfam" id="PF03901">
    <property type="entry name" value="Glyco_transf_22"/>
    <property type="match status" value="1"/>
</dbReference>
<evidence type="ECO:0000256" key="3">
    <source>
        <dbReference type="ARBA" id="ARBA00022676"/>
    </source>
</evidence>
<evidence type="ECO:0000256" key="8">
    <source>
        <dbReference type="ARBA" id="ARBA00023136"/>
    </source>
</evidence>
<proteinExistence type="predicted"/>
<organism evidence="10 11">
    <name type="scientific">Pedobacter endophyticus</name>
    <dbReference type="NCBI Taxonomy" id="2789740"/>
    <lineage>
        <taxon>Bacteria</taxon>
        <taxon>Pseudomonadati</taxon>
        <taxon>Bacteroidota</taxon>
        <taxon>Sphingobacteriia</taxon>
        <taxon>Sphingobacteriales</taxon>
        <taxon>Sphingobacteriaceae</taxon>
        <taxon>Pedobacter</taxon>
    </lineage>
</organism>
<dbReference type="EMBL" id="CP064939">
    <property type="protein sequence ID" value="QPH38722.1"/>
    <property type="molecule type" value="Genomic_DNA"/>
</dbReference>
<feature type="transmembrane region" description="Helical" evidence="9">
    <location>
        <begin position="329"/>
        <end position="348"/>
    </location>
</feature>
<evidence type="ECO:0000256" key="9">
    <source>
        <dbReference type="SAM" id="Phobius"/>
    </source>
</evidence>
<sequence>MQPILSTKDLLLKKLSKTDLSTDSYFYVVVLILYLVVAYNSSGYYHFDEHFQVIEFANYKMGNTSSSDLAWEFSSRLRSSFQPALCFTVFKICNSIGLDDSYQLSFILRALTAVFSISAIRFFIQSFKHAVINDYRNLFVLMSYFIWFLPYINVRFSSETCSGVCFVFALGLIGRPNPRRTNFQGICLGIVLGISILFRYQTAIMVCGAILWLIVFEGESKKRLAVIIFSIIAVLSTGVVIDIWFYGDFNLTIYNYVYINLIKDVASQFGASPWYEILYYIFFSTGPLGILISIAYLIMVFYEPKSVFIWTTLPFLVVHSIVPHKELRFLFPLANLVPIILILGFQHFSRLKLLPPRGIGLALLILFITINSIGLGATVFRGAGDAKVAVGEYIHKKYAQQKINLICVNGINPYIDWQSPKDTFYLHSNISRIIVPTIWGPDPFNQQLGDVTLLLIRQEDITGPRTLALLENNGFTLVFENFNAFERIITEFYDSSFFDQEIFVYELQKN</sequence>
<feature type="transmembrane region" description="Helical" evidence="9">
    <location>
        <begin position="136"/>
        <end position="154"/>
    </location>
</feature>
<accession>A0A7U3Q6I0</accession>
<keyword evidence="8 9" id="KW-0472">Membrane</keyword>
<gene>
    <name evidence="10" type="ORF">IZT61_16845</name>
</gene>
<evidence type="ECO:0000313" key="11">
    <source>
        <dbReference type="Proteomes" id="UP000594759"/>
    </source>
</evidence>
<feature type="transmembrane region" description="Helical" evidence="9">
    <location>
        <begin position="183"/>
        <end position="212"/>
    </location>
</feature>
<feature type="transmembrane region" description="Helical" evidence="9">
    <location>
        <begin position="307"/>
        <end position="323"/>
    </location>
</feature>
<keyword evidence="4" id="KW-0808">Transferase</keyword>
<reference evidence="10 11" key="1">
    <citation type="submission" date="2020-11" db="EMBL/GenBank/DDBJ databases">
        <title>Pedobacter endophytica, an endophytic bacteria isolated form Carex pumila.</title>
        <authorList>
            <person name="Peng Y."/>
            <person name="Jiang L."/>
            <person name="Lee J."/>
        </authorList>
    </citation>
    <scope>NUCLEOTIDE SEQUENCE [LARGE SCALE GENOMIC DNA]</scope>
    <source>
        <strain evidence="10 11">JBR3-12</strain>
    </source>
</reference>
<dbReference type="GO" id="GO:0000030">
    <property type="term" value="F:mannosyltransferase activity"/>
    <property type="evidence" value="ECO:0007669"/>
    <property type="project" value="TreeGrafter"/>
</dbReference>
<evidence type="ECO:0008006" key="12">
    <source>
        <dbReference type="Google" id="ProtNLM"/>
    </source>
</evidence>
<dbReference type="AlphaFoldDB" id="A0A7U3Q6I0"/>
<evidence type="ECO:0000256" key="5">
    <source>
        <dbReference type="ARBA" id="ARBA00022692"/>
    </source>
</evidence>
<keyword evidence="3" id="KW-0328">Glycosyltransferase</keyword>
<evidence type="ECO:0000313" key="10">
    <source>
        <dbReference type="EMBL" id="QPH38722.1"/>
    </source>
</evidence>
<dbReference type="Proteomes" id="UP000594759">
    <property type="component" value="Chromosome"/>
</dbReference>
<comment type="subcellular location">
    <subcellularLocation>
        <location evidence="1">Endomembrane system</location>
        <topology evidence="1">Multi-pass membrane protein</topology>
    </subcellularLocation>
    <subcellularLocation>
        <location evidence="2">Endoplasmic reticulum membrane</location>
    </subcellularLocation>
</comment>
<evidence type="ECO:0000256" key="2">
    <source>
        <dbReference type="ARBA" id="ARBA00004586"/>
    </source>
</evidence>
<keyword evidence="6" id="KW-0256">Endoplasmic reticulum</keyword>
<dbReference type="InterPro" id="IPR005599">
    <property type="entry name" value="GPI_mannosylTrfase"/>
</dbReference>
<feature type="transmembrane region" description="Helical" evidence="9">
    <location>
        <begin position="360"/>
        <end position="380"/>
    </location>
</feature>
<protein>
    <recommendedName>
        <fullName evidence="12">Phosphatidylinositol glycan, class B</fullName>
    </recommendedName>
</protein>
<feature type="transmembrane region" description="Helical" evidence="9">
    <location>
        <begin position="277"/>
        <end position="300"/>
    </location>
</feature>
<dbReference type="KEGG" id="pex:IZT61_16845"/>
<evidence type="ECO:0000256" key="6">
    <source>
        <dbReference type="ARBA" id="ARBA00022824"/>
    </source>
</evidence>
<dbReference type="GO" id="GO:0012505">
    <property type="term" value="C:endomembrane system"/>
    <property type="evidence" value="ECO:0007669"/>
    <property type="project" value="UniProtKB-SubCell"/>
</dbReference>
<feature type="transmembrane region" description="Helical" evidence="9">
    <location>
        <begin position="224"/>
        <end position="246"/>
    </location>
</feature>
<keyword evidence="7 9" id="KW-1133">Transmembrane helix</keyword>
<dbReference type="PANTHER" id="PTHR22760">
    <property type="entry name" value="GLYCOSYLTRANSFERASE"/>
    <property type="match status" value="1"/>
</dbReference>
<feature type="transmembrane region" description="Helical" evidence="9">
    <location>
        <begin position="20"/>
        <end position="39"/>
    </location>
</feature>
<keyword evidence="11" id="KW-1185">Reference proteome</keyword>
<evidence type="ECO:0000256" key="7">
    <source>
        <dbReference type="ARBA" id="ARBA00022989"/>
    </source>
</evidence>
<evidence type="ECO:0000256" key="4">
    <source>
        <dbReference type="ARBA" id="ARBA00022679"/>
    </source>
</evidence>
<feature type="transmembrane region" description="Helical" evidence="9">
    <location>
        <begin position="106"/>
        <end position="124"/>
    </location>
</feature>